<feature type="domain" description="SMP-LTD" evidence="8">
    <location>
        <begin position="66"/>
        <end position="258"/>
    </location>
</feature>
<protein>
    <submittedName>
        <fullName evidence="9">C2 domain-containing protein-like</fullName>
    </submittedName>
</protein>
<evidence type="ECO:0000256" key="2">
    <source>
        <dbReference type="ARBA" id="ARBA00022448"/>
    </source>
</evidence>
<evidence type="ECO:0000256" key="3">
    <source>
        <dbReference type="ARBA" id="ARBA00023055"/>
    </source>
</evidence>
<accession>A0AAV8AGQ3</accession>
<keyword evidence="3" id="KW-0445">Lipid transport</keyword>
<keyword evidence="2" id="KW-0813">Transport</keyword>
<dbReference type="EMBL" id="JANTQA010000010">
    <property type="protein sequence ID" value="KAJ3451389.1"/>
    <property type="molecule type" value="Genomic_DNA"/>
</dbReference>
<reference evidence="9" key="1">
    <citation type="submission" date="2022-08" db="EMBL/GenBank/DDBJ databases">
        <title>Novel sulphate-reducing endosymbionts in the free-living metamonad Anaeramoeba.</title>
        <authorList>
            <person name="Jerlstrom-Hultqvist J."/>
            <person name="Cepicka I."/>
            <person name="Gallot-Lavallee L."/>
            <person name="Salas-Leiva D."/>
            <person name="Curtis B.A."/>
            <person name="Zahonova K."/>
            <person name="Pipaliya S."/>
            <person name="Dacks J."/>
            <person name="Roger A.J."/>
        </authorList>
    </citation>
    <scope>NUCLEOTIDE SEQUENCE</scope>
    <source>
        <strain evidence="9">Busselton2</strain>
    </source>
</reference>
<dbReference type="GO" id="GO:0016020">
    <property type="term" value="C:membrane"/>
    <property type="evidence" value="ECO:0007669"/>
    <property type="project" value="UniProtKB-SubCell"/>
</dbReference>
<sequence length="504" mass="59858">MKLPSTKLFPFIILILVSYLCGKFKLYSGLFLVLIVIYSWISLQPKYNFDHASITSELKRFQVKRKTETVDWVNKLLLQLWVQWFIPEITEWIRNELEGILNTESNKFKKIQITSLTFGKRAPMITSLHEMDRNHNPYQLPLEVDLIYFGEFSITIKGRFKGKMTSTTFRTCASSLILMENGLKFITLPSQIVWEWRKDRWILWNRFKVPIDLVNYQTEKERLEEFELKKKDSKLEKGLKRELEQAMTSKEKNDQSVYETERKKEKDKTSQNGNIDKKSQKYPFFFLSISKDEKIVVSKSKPKPNQEREIISRSLKSKNENSVQYKNRNISLKKKIDLINNRCHRSKAKTSNKDKHKNKNSLSLAISILRGKTVEQNIKLNNRIDQMNEIILQLNNLDSTTTEYNQNYHHQLSKFKLFKKDYDSIIIIGKEILENYKKTIQKQSRIKKNAQLKKWYRSEYYGLIENFKLLENSGIFLTKQLQTIISLKKKEVKRRQKSIGNSLF</sequence>
<evidence type="ECO:0000256" key="4">
    <source>
        <dbReference type="ARBA" id="ARBA00023121"/>
    </source>
</evidence>
<proteinExistence type="predicted"/>
<dbReference type="Proteomes" id="UP001146793">
    <property type="component" value="Unassembled WGS sequence"/>
</dbReference>
<comment type="caution">
    <text evidence="9">The sequence shown here is derived from an EMBL/GenBank/DDBJ whole genome shotgun (WGS) entry which is preliminary data.</text>
</comment>
<evidence type="ECO:0000256" key="6">
    <source>
        <dbReference type="SAM" id="MobiDB-lite"/>
    </source>
</evidence>
<organism evidence="9 10">
    <name type="scientific">Anaeramoeba flamelloides</name>
    <dbReference type="NCBI Taxonomy" id="1746091"/>
    <lineage>
        <taxon>Eukaryota</taxon>
        <taxon>Metamonada</taxon>
        <taxon>Anaeramoebidae</taxon>
        <taxon>Anaeramoeba</taxon>
    </lineage>
</organism>
<keyword evidence="5 7" id="KW-0472">Membrane</keyword>
<dbReference type="GO" id="GO:0008289">
    <property type="term" value="F:lipid binding"/>
    <property type="evidence" value="ECO:0007669"/>
    <property type="project" value="UniProtKB-KW"/>
</dbReference>
<dbReference type="InterPro" id="IPR031468">
    <property type="entry name" value="SMP_LBD"/>
</dbReference>
<keyword evidence="4" id="KW-0446">Lipid-binding</keyword>
<keyword evidence="7" id="KW-0812">Transmembrane</keyword>
<comment type="subcellular location">
    <subcellularLocation>
        <location evidence="1">Membrane</location>
    </subcellularLocation>
</comment>
<dbReference type="GO" id="GO:0006869">
    <property type="term" value="P:lipid transport"/>
    <property type="evidence" value="ECO:0007669"/>
    <property type="project" value="UniProtKB-KW"/>
</dbReference>
<evidence type="ECO:0000313" key="9">
    <source>
        <dbReference type="EMBL" id="KAJ3451389.1"/>
    </source>
</evidence>
<feature type="transmembrane region" description="Helical" evidence="7">
    <location>
        <begin position="12"/>
        <end position="41"/>
    </location>
</feature>
<evidence type="ECO:0000256" key="5">
    <source>
        <dbReference type="ARBA" id="ARBA00023136"/>
    </source>
</evidence>
<feature type="region of interest" description="Disordered" evidence="6">
    <location>
        <begin position="244"/>
        <end position="277"/>
    </location>
</feature>
<evidence type="ECO:0000259" key="8">
    <source>
        <dbReference type="PROSITE" id="PS51847"/>
    </source>
</evidence>
<evidence type="ECO:0000313" key="10">
    <source>
        <dbReference type="Proteomes" id="UP001146793"/>
    </source>
</evidence>
<evidence type="ECO:0000256" key="1">
    <source>
        <dbReference type="ARBA" id="ARBA00004370"/>
    </source>
</evidence>
<gene>
    <name evidence="9" type="ORF">M0812_05059</name>
</gene>
<name>A0AAV8AGQ3_9EUKA</name>
<keyword evidence="7" id="KW-1133">Transmembrane helix</keyword>
<dbReference type="PROSITE" id="PS51847">
    <property type="entry name" value="SMP"/>
    <property type="match status" value="1"/>
</dbReference>
<dbReference type="AlphaFoldDB" id="A0AAV8AGQ3"/>
<evidence type="ECO:0000256" key="7">
    <source>
        <dbReference type="SAM" id="Phobius"/>
    </source>
</evidence>